<evidence type="ECO:0000313" key="2">
    <source>
        <dbReference type="Proteomes" id="UP001634393"/>
    </source>
</evidence>
<reference evidence="1 2" key="1">
    <citation type="submission" date="2024-12" db="EMBL/GenBank/DDBJ databases">
        <title>The unique morphological basis and parallel evolutionary history of personate flowers in Penstemon.</title>
        <authorList>
            <person name="Depatie T.H."/>
            <person name="Wessinger C.A."/>
        </authorList>
    </citation>
    <scope>NUCLEOTIDE SEQUENCE [LARGE SCALE GENOMIC DNA]</scope>
    <source>
        <strain evidence="1">WTNN_2</strain>
        <tissue evidence="1">Leaf</tissue>
    </source>
</reference>
<protein>
    <submittedName>
        <fullName evidence="1">Uncharacterized protein</fullName>
    </submittedName>
</protein>
<dbReference type="EMBL" id="JBJXBP010000004">
    <property type="protein sequence ID" value="KAL3832816.1"/>
    <property type="molecule type" value="Genomic_DNA"/>
</dbReference>
<evidence type="ECO:0000313" key="1">
    <source>
        <dbReference type="EMBL" id="KAL3832816.1"/>
    </source>
</evidence>
<sequence length="64" mass="7152">MKNDGSMRQSKLIINSSCTHNNEIIGSIKETYRQSNDDTVAACHFGTDYNSLLQAQHQGPEKQP</sequence>
<keyword evidence="2" id="KW-1185">Reference proteome</keyword>
<dbReference type="Proteomes" id="UP001634393">
    <property type="component" value="Unassembled WGS sequence"/>
</dbReference>
<organism evidence="1 2">
    <name type="scientific">Penstemon smallii</name>
    <dbReference type="NCBI Taxonomy" id="265156"/>
    <lineage>
        <taxon>Eukaryota</taxon>
        <taxon>Viridiplantae</taxon>
        <taxon>Streptophyta</taxon>
        <taxon>Embryophyta</taxon>
        <taxon>Tracheophyta</taxon>
        <taxon>Spermatophyta</taxon>
        <taxon>Magnoliopsida</taxon>
        <taxon>eudicotyledons</taxon>
        <taxon>Gunneridae</taxon>
        <taxon>Pentapetalae</taxon>
        <taxon>asterids</taxon>
        <taxon>lamiids</taxon>
        <taxon>Lamiales</taxon>
        <taxon>Plantaginaceae</taxon>
        <taxon>Cheloneae</taxon>
        <taxon>Penstemon</taxon>
    </lineage>
</organism>
<gene>
    <name evidence="1" type="ORF">ACJIZ3_007552</name>
</gene>
<dbReference type="AlphaFoldDB" id="A0ABD3T898"/>
<comment type="caution">
    <text evidence="1">The sequence shown here is derived from an EMBL/GenBank/DDBJ whole genome shotgun (WGS) entry which is preliminary data.</text>
</comment>
<proteinExistence type="predicted"/>
<name>A0ABD3T898_9LAMI</name>
<accession>A0ABD3T898</accession>